<gene>
    <name evidence="1" type="ORF">KI387_043747</name>
</gene>
<dbReference type="Gene3D" id="2.40.70.10">
    <property type="entry name" value="Acid Proteases"/>
    <property type="match status" value="1"/>
</dbReference>
<dbReference type="InterPro" id="IPR021109">
    <property type="entry name" value="Peptidase_aspartic_dom_sf"/>
</dbReference>
<accession>A0AA38LK75</accession>
<protein>
    <submittedName>
        <fullName evidence="1">Uncharacterized protein</fullName>
    </submittedName>
</protein>
<dbReference type="AlphaFoldDB" id="A0AA38LK75"/>
<proteinExistence type="predicted"/>
<evidence type="ECO:0000313" key="1">
    <source>
        <dbReference type="EMBL" id="KAH9327813.1"/>
    </source>
</evidence>
<sequence>MGRPSLQPSSNVLYMANKKKAMPIGVLKDATITIQGTKFIGDFEVLALAKVDNFPLLLGCPCCYKNNVDLKFNKGYISFENKEERVIIPLADGNSTPYTEPLGEEVLDRIHVHSIRDPETIHPIEGVIQFDDAQSISDTTNIACDNWEHGTYEMIGQNLKGSVTK</sequence>
<name>A0AA38LK75_TAXCH</name>
<keyword evidence="2" id="KW-1185">Reference proteome</keyword>
<dbReference type="Proteomes" id="UP000824469">
    <property type="component" value="Unassembled WGS sequence"/>
</dbReference>
<comment type="caution">
    <text evidence="1">The sequence shown here is derived from an EMBL/GenBank/DDBJ whole genome shotgun (WGS) entry which is preliminary data.</text>
</comment>
<reference evidence="1 2" key="1">
    <citation type="journal article" date="2021" name="Nat. Plants">
        <title>The Taxus genome provides insights into paclitaxel biosynthesis.</title>
        <authorList>
            <person name="Xiong X."/>
            <person name="Gou J."/>
            <person name="Liao Q."/>
            <person name="Li Y."/>
            <person name="Zhou Q."/>
            <person name="Bi G."/>
            <person name="Li C."/>
            <person name="Du R."/>
            <person name="Wang X."/>
            <person name="Sun T."/>
            <person name="Guo L."/>
            <person name="Liang H."/>
            <person name="Lu P."/>
            <person name="Wu Y."/>
            <person name="Zhang Z."/>
            <person name="Ro D.K."/>
            <person name="Shang Y."/>
            <person name="Huang S."/>
            <person name="Yan J."/>
        </authorList>
    </citation>
    <scope>NUCLEOTIDE SEQUENCE [LARGE SCALE GENOMIC DNA]</scope>
    <source>
        <strain evidence="1">Ta-2019</strain>
    </source>
</reference>
<feature type="non-terminal residue" evidence="1">
    <location>
        <position position="165"/>
    </location>
</feature>
<evidence type="ECO:0000313" key="2">
    <source>
        <dbReference type="Proteomes" id="UP000824469"/>
    </source>
</evidence>
<dbReference type="EMBL" id="JAHRHJ020000002">
    <property type="protein sequence ID" value="KAH9327813.1"/>
    <property type="molecule type" value="Genomic_DNA"/>
</dbReference>
<organism evidence="1 2">
    <name type="scientific">Taxus chinensis</name>
    <name type="common">Chinese yew</name>
    <name type="synonym">Taxus wallichiana var. chinensis</name>
    <dbReference type="NCBI Taxonomy" id="29808"/>
    <lineage>
        <taxon>Eukaryota</taxon>
        <taxon>Viridiplantae</taxon>
        <taxon>Streptophyta</taxon>
        <taxon>Embryophyta</taxon>
        <taxon>Tracheophyta</taxon>
        <taxon>Spermatophyta</taxon>
        <taxon>Pinopsida</taxon>
        <taxon>Pinidae</taxon>
        <taxon>Conifers II</taxon>
        <taxon>Cupressales</taxon>
        <taxon>Taxaceae</taxon>
        <taxon>Taxus</taxon>
    </lineage>
</organism>